<feature type="compositionally biased region" description="Polar residues" evidence="5">
    <location>
        <begin position="264"/>
        <end position="275"/>
    </location>
</feature>
<proteinExistence type="predicted"/>
<feature type="compositionally biased region" description="Basic and acidic residues" evidence="5">
    <location>
        <begin position="311"/>
        <end position="320"/>
    </location>
</feature>
<keyword evidence="7" id="KW-0732">Signal</keyword>
<feature type="compositionally biased region" description="Low complexity" evidence="5">
    <location>
        <begin position="155"/>
        <end position="194"/>
    </location>
</feature>
<feature type="compositionally biased region" description="Low complexity" evidence="5">
    <location>
        <begin position="202"/>
        <end position="217"/>
    </location>
</feature>
<comment type="subcellular location">
    <subcellularLocation>
        <location evidence="1">Membrane</location>
        <topology evidence="1">Single-pass membrane protein</topology>
    </subcellularLocation>
</comment>
<dbReference type="AlphaFoldDB" id="A0A8H3FME5"/>
<feature type="transmembrane region" description="Helical" evidence="6">
    <location>
        <begin position="226"/>
        <end position="248"/>
    </location>
</feature>
<dbReference type="EMBL" id="CAJPDS010000038">
    <property type="protein sequence ID" value="CAF9925487.1"/>
    <property type="molecule type" value="Genomic_DNA"/>
</dbReference>
<dbReference type="PANTHER" id="PTHR15549">
    <property type="entry name" value="PAIRED IMMUNOGLOBULIN-LIKE TYPE 2 RECEPTOR"/>
    <property type="match status" value="1"/>
</dbReference>
<feature type="chain" id="PRO_5034200512" evidence="7">
    <location>
        <begin position="28"/>
        <end position="334"/>
    </location>
</feature>
<evidence type="ECO:0000313" key="9">
    <source>
        <dbReference type="Proteomes" id="UP000664521"/>
    </source>
</evidence>
<evidence type="ECO:0000256" key="6">
    <source>
        <dbReference type="SAM" id="Phobius"/>
    </source>
</evidence>
<keyword evidence="4 6" id="KW-0472">Membrane</keyword>
<evidence type="ECO:0000256" key="5">
    <source>
        <dbReference type="SAM" id="MobiDB-lite"/>
    </source>
</evidence>
<dbReference type="PANTHER" id="PTHR15549:SF30">
    <property type="entry name" value="MID2 DOMAIN-CONTAINING PROTEIN"/>
    <property type="match status" value="1"/>
</dbReference>
<accession>A0A8H3FME5</accession>
<reference evidence="8" key="1">
    <citation type="submission" date="2021-03" db="EMBL/GenBank/DDBJ databases">
        <authorList>
            <person name="Tagirdzhanova G."/>
        </authorList>
    </citation>
    <scope>NUCLEOTIDE SEQUENCE</scope>
</reference>
<feature type="region of interest" description="Disordered" evidence="5">
    <location>
        <begin position="258"/>
        <end position="334"/>
    </location>
</feature>
<protein>
    <submittedName>
        <fullName evidence="8">Uncharacterized protein</fullName>
    </submittedName>
</protein>
<evidence type="ECO:0000256" key="1">
    <source>
        <dbReference type="ARBA" id="ARBA00004167"/>
    </source>
</evidence>
<feature type="signal peptide" evidence="7">
    <location>
        <begin position="1"/>
        <end position="27"/>
    </location>
</feature>
<organism evidence="8 9">
    <name type="scientific">Heterodermia speciosa</name>
    <dbReference type="NCBI Taxonomy" id="116794"/>
    <lineage>
        <taxon>Eukaryota</taxon>
        <taxon>Fungi</taxon>
        <taxon>Dikarya</taxon>
        <taxon>Ascomycota</taxon>
        <taxon>Pezizomycotina</taxon>
        <taxon>Lecanoromycetes</taxon>
        <taxon>OSLEUM clade</taxon>
        <taxon>Lecanoromycetidae</taxon>
        <taxon>Caliciales</taxon>
        <taxon>Physciaceae</taxon>
        <taxon>Heterodermia</taxon>
    </lineage>
</organism>
<dbReference type="InterPro" id="IPR051694">
    <property type="entry name" value="Immunoregulatory_rcpt-like"/>
</dbReference>
<dbReference type="Proteomes" id="UP000664521">
    <property type="component" value="Unassembled WGS sequence"/>
</dbReference>
<name>A0A8H3FME5_9LECA</name>
<evidence type="ECO:0000313" key="8">
    <source>
        <dbReference type="EMBL" id="CAF9925487.1"/>
    </source>
</evidence>
<evidence type="ECO:0000256" key="7">
    <source>
        <dbReference type="SAM" id="SignalP"/>
    </source>
</evidence>
<keyword evidence="2 6" id="KW-0812">Transmembrane</keyword>
<comment type="caution">
    <text evidence="8">The sequence shown here is derived from an EMBL/GenBank/DDBJ whole genome shotgun (WGS) entry which is preliminary data.</text>
</comment>
<dbReference type="OrthoDB" id="5215637at2759"/>
<sequence>MLPSPSHRTRCLLQLCSIFLFLTKANSNLAGATCYDYDGTIQPGDVPCNPDAGQSFCCGGYWTCLGNGVCSDQNTTQLIGSGQTLLARATCTDPTFGSTVCPQFCLGDLGRGITTFANNDSFCCQHDLDQPCHQDPKIKTLELGAPFTTVSIPASTSRSSSSSSSTTTSKTSRSRPQTAAASTTTTSSKQGSAAESTSQKLPSSVAATSTPTSTPASGGLSEGAKIGLAVGITIVAISLLAALLFFWFRRRERRKKSAAELATHESQPVTTSQPSPLKGYYAGMGQVPQELGDEREKYSMRGELAAGEGAGRAEMRDAAGEKLAGSQRRPLELA</sequence>
<feature type="region of interest" description="Disordered" evidence="5">
    <location>
        <begin position="152"/>
        <end position="220"/>
    </location>
</feature>
<evidence type="ECO:0000256" key="4">
    <source>
        <dbReference type="ARBA" id="ARBA00023136"/>
    </source>
</evidence>
<dbReference type="GO" id="GO:0071944">
    <property type="term" value="C:cell periphery"/>
    <property type="evidence" value="ECO:0007669"/>
    <property type="project" value="UniProtKB-ARBA"/>
</dbReference>
<keyword evidence="9" id="KW-1185">Reference proteome</keyword>
<gene>
    <name evidence="8" type="ORF">HETSPECPRED_005850</name>
</gene>
<dbReference type="GO" id="GO:0016020">
    <property type="term" value="C:membrane"/>
    <property type="evidence" value="ECO:0007669"/>
    <property type="project" value="UniProtKB-SubCell"/>
</dbReference>
<evidence type="ECO:0000256" key="2">
    <source>
        <dbReference type="ARBA" id="ARBA00022692"/>
    </source>
</evidence>
<evidence type="ECO:0000256" key="3">
    <source>
        <dbReference type="ARBA" id="ARBA00022989"/>
    </source>
</evidence>
<keyword evidence="3 6" id="KW-1133">Transmembrane helix</keyword>